<accession>A0A8B6YWT2</accession>
<reference evidence="1" key="1">
    <citation type="submission" date="2021-01" db="UniProtKB">
        <authorList>
            <consortium name="EnsemblMetazoa"/>
        </authorList>
    </citation>
    <scope>IDENTIFICATION</scope>
    <source>
        <strain evidence="1">DH4</strain>
    </source>
</reference>
<evidence type="ECO:0000313" key="3">
    <source>
        <dbReference type="RefSeq" id="XP_006559684.2"/>
    </source>
</evidence>
<dbReference type="SUPFAM" id="SSF53383">
    <property type="entry name" value="PLP-dependent transferases"/>
    <property type="match status" value="1"/>
</dbReference>
<organism evidence="1">
    <name type="scientific">Apis mellifera</name>
    <name type="common">Honeybee</name>
    <dbReference type="NCBI Taxonomy" id="7460"/>
    <lineage>
        <taxon>Eukaryota</taxon>
        <taxon>Metazoa</taxon>
        <taxon>Ecdysozoa</taxon>
        <taxon>Arthropoda</taxon>
        <taxon>Hexapoda</taxon>
        <taxon>Insecta</taxon>
        <taxon>Pterygota</taxon>
        <taxon>Neoptera</taxon>
        <taxon>Endopterygota</taxon>
        <taxon>Hymenoptera</taxon>
        <taxon>Apocrita</taxon>
        <taxon>Aculeata</taxon>
        <taxon>Apoidea</taxon>
        <taxon>Anthophila</taxon>
        <taxon>Apidae</taxon>
        <taxon>Apis</taxon>
    </lineage>
</organism>
<sequence length="140" mass="16326">MLRLLGTRFIFRINKSFLIKNENKKIQYVQNNFLWHQNINFNLNDVDDLEEKTDKKKKKSPKIPKITLIHPNNSITITQLEDAEKLADRRNLQLVHDGIIKNVKSKVQGIFSEEKKKGSNTVFIYSPSENENISSKDNTV</sequence>
<dbReference type="KEGG" id="ame:102654108"/>
<name>A0A7M7LQE8_APIME</name>
<dbReference type="RefSeq" id="XP_006559684.2">
    <property type="nucleotide sequence ID" value="XM_006559621.3"/>
</dbReference>
<evidence type="ECO:0000313" key="2">
    <source>
        <dbReference type="Proteomes" id="UP000005203"/>
    </source>
</evidence>
<dbReference type="Proteomes" id="UP000005203">
    <property type="component" value="Linkage group LG8"/>
</dbReference>
<dbReference type="EnsemblMetazoa" id="XM_006559621">
    <property type="protein sequence ID" value="XP_006559684"/>
    <property type="gene ID" value="LOC102654108"/>
</dbReference>
<proteinExistence type="predicted"/>
<dbReference type="AlphaFoldDB" id="A0A7M7LQE8"/>
<dbReference type="GeneID" id="102654108"/>
<protein>
    <submittedName>
        <fullName evidence="3">Uncharacterized protein LOC102654108</fullName>
    </submittedName>
</protein>
<accession>A0A7M7LQE8</accession>
<keyword evidence="2" id="KW-1185">Reference proteome</keyword>
<dbReference type="InterPro" id="IPR015424">
    <property type="entry name" value="PyrdxlP-dep_Trfase"/>
</dbReference>
<gene>
    <name evidence="3" type="primary">LOC102654108</name>
</gene>
<evidence type="ECO:0000313" key="1">
    <source>
        <dbReference type="EnsemblMetazoa" id="XP_006559684"/>
    </source>
</evidence>
<dbReference type="OrthoDB" id="21573at2759"/>
<reference evidence="3" key="2">
    <citation type="submission" date="2025-04" db="UniProtKB">
        <authorList>
            <consortium name="RefSeq"/>
        </authorList>
    </citation>
    <scope>IDENTIFICATION</scope>
    <source>
        <strain evidence="3">DH4</strain>
        <tissue evidence="3">Whole body</tissue>
    </source>
</reference>